<dbReference type="InterPro" id="IPR025687">
    <property type="entry name" value="Znf-C4pol"/>
</dbReference>
<gene>
    <name evidence="3" type="ORF">LLUT_LOCUS4135</name>
</gene>
<organism evidence="3 4">
    <name type="scientific">Lupinus luteus</name>
    <name type="common">European yellow lupine</name>
    <dbReference type="NCBI Taxonomy" id="3873"/>
    <lineage>
        <taxon>Eukaryota</taxon>
        <taxon>Viridiplantae</taxon>
        <taxon>Streptophyta</taxon>
        <taxon>Embryophyta</taxon>
        <taxon>Tracheophyta</taxon>
        <taxon>Spermatophyta</taxon>
        <taxon>Magnoliopsida</taxon>
        <taxon>eudicotyledons</taxon>
        <taxon>Gunneridae</taxon>
        <taxon>Pentapetalae</taxon>
        <taxon>rosids</taxon>
        <taxon>fabids</taxon>
        <taxon>Fabales</taxon>
        <taxon>Fabaceae</taxon>
        <taxon>Papilionoideae</taxon>
        <taxon>50 kb inversion clade</taxon>
        <taxon>genistoids sensu lato</taxon>
        <taxon>core genistoids</taxon>
        <taxon>Genisteae</taxon>
        <taxon>Lupinus</taxon>
    </lineage>
</organism>
<dbReference type="GO" id="GO:0005634">
    <property type="term" value="C:nucleus"/>
    <property type="evidence" value="ECO:0007669"/>
    <property type="project" value="TreeGrafter"/>
</dbReference>
<reference evidence="3 4" key="1">
    <citation type="submission" date="2024-03" db="EMBL/GenBank/DDBJ databases">
        <authorList>
            <person name="Martinez-Hernandez J."/>
        </authorList>
    </citation>
    <scope>NUCLEOTIDE SEQUENCE [LARGE SCALE GENOMIC DNA]</scope>
</reference>
<comment type="caution">
    <text evidence="3">The sequence shown here is derived from an EMBL/GenBank/DDBJ whole genome shotgun (WGS) entry which is preliminary data.</text>
</comment>
<proteinExistence type="predicted"/>
<dbReference type="Pfam" id="PF14260">
    <property type="entry name" value="zf-C4pol"/>
    <property type="match status" value="1"/>
</dbReference>
<dbReference type="GO" id="GO:0000724">
    <property type="term" value="P:double-strand break repair via homologous recombination"/>
    <property type="evidence" value="ECO:0007669"/>
    <property type="project" value="TreeGrafter"/>
</dbReference>
<evidence type="ECO:0000313" key="4">
    <source>
        <dbReference type="Proteomes" id="UP001497480"/>
    </source>
</evidence>
<dbReference type="PANTHER" id="PTHR45812:SF1">
    <property type="entry name" value="DNA POLYMERASE ZETA CATALYTIC SUBUNIT"/>
    <property type="match status" value="1"/>
</dbReference>
<dbReference type="InterPro" id="IPR030559">
    <property type="entry name" value="PolZ_Rev3"/>
</dbReference>
<evidence type="ECO:0000313" key="3">
    <source>
        <dbReference type="EMBL" id="CAL0303075.1"/>
    </source>
</evidence>
<evidence type="ECO:0000256" key="1">
    <source>
        <dbReference type="ARBA" id="ARBA00049244"/>
    </source>
</evidence>
<accession>A0AAV1W1B9</accession>
<feature type="domain" description="C4-type zinc-finger of DNA polymerase delta" evidence="2">
    <location>
        <begin position="6"/>
        <end position="54"/>
    </location>
</feature>
<protein>
    <recommendedName>
        <fullName evidence="2">C4-type zinc-finger of DNA polymerase delta domain-containing protein</fullName>
    </recommendedName>
</protein>
<evidence type="ECO:0000259" key="2">
    <source>
        <dbReference type="Pfam" id="PF14260"/>
    </source>
</evidence>
<dbReference type="PANTHER" id="PTHR45812">
    <property type="entry name" value="DNA POLYMERASE ZETA CATALYTIC SUBUNIT"/>
    <property type="match status" value="1"/>
</dbReference>
<dbReference type="GO" id="GO:0042276">
    <property type="term" value="P:error-prone translesion synthesis"/>
    <property type="evidence" value="ECO:0007669"/>
    <property type="project" value="TreeGrafter"/>
</dbReference>
<dbReference type="GO" id="GO:0016035">
    <property type="term" value="C:zeta DNA polymerase complex"/>
    <property type="evidence" value="ECO:0007669"/>
    <property type="project" value="InterPro"/>
</dbReference>
<name>A0AAV1W1B9_LUPLU</name>
<sequence>MAGAAVAAFISKTSKLEQKMQHLVAICHHCGGGDMLLENSIKCTSISCSVFYERRKIQKELLDATHNITKKKLKKKAERERNMVPMQWQEKKQVAEKEEDVLRKEIEEFKTWVNMIETMNDQQLQGYIKNHQGDSKMANNQKIKKKAQAAGKSKPSISAIMASVWKFHKK</sequence>
<dbReference type="GO" id="GO:0003887">
    <property type="term" value="F:DNA-directed DNA polymerase activity"/>
    <property type="evidence" value="ECO:0007669"/>
    <property type="project" value="UniProtKB-EC"/>
</dbReference>
<comment type="catalytic activity">
    <reaction evidence="1">
        <text>DNA(n) + a 2'-deoxyribonucleoside 5'-triphosphate = DNA(n+1) + diphosphate</text>
        <dbReference type="Rhea" id="RHEA:22508"/>
        <dbReference type="Rhea" id="RHEA-COMP:17339"/>
        <dbReference type="Rhea" id="RHEA-COMP:17340"/>
        <dbReference type="ChEBI" id="CHEBI:33019"/>
        <dbReference type="ChEBI" id="CHEBI:61560"/>
        <dbReference type="ChEBI" id="CHEBI:173112"/>
        <dbReference type="EC" id="2.7.7.7"/>
    </reaction>
</comment>
<dbReference type="AlphaFoldDB" id="A0AAV1W1B9"/>
<keyword evidence="4" id="KW-1185">Reference proteome</keyword>
<dbReference type="EMBL" id="CAXHTB010000003">
    <property type="protein sequence ID" value="CAL0303075.1"/>
    <property type="molecule type" value="Genomic_DNA"/>
</dbReference>
<dbReference type="Proteomes" id="UP001497480">
    <property type="component" value="Unassembled WGS sequence"/>
</dbReference>